<feature type="signal peptide" evidence="1">
    <location>
        <begin position="1"/>
        <end position="19"/>
    </location>
</feature>
<sequence length="111" mass="12471">MKYMLTLIFSFAIPLQSFAMTDCVTAKTIDWIRVGQTENSNFNDLKSTIVVKFHDIADEQLLDIGLNLDNPQGKANLGILNSAMNLGNSVTVRDSNNNCEQFDQIIIHHKK</sequence>
<dbReference type="EMBL" id="LNTY01000050">
    <property type="protein sequence ID" value="KXF80685.1"/>
    <property type="molecule type" value="Genomic_DNA"/>
</dbReference>
<dbReference type="STRING" id="294935.ATN88_08605"/>
<dbReference type="Proteomes" id="UP000070529">
    <property type="component" value="Unassembled WGS sequence"/>
</dbReference>
<gene>
    <name evidence="2" type="ORF">ATN88_08605</name>
</gene>
<evidence type="ECO:0000313" key="3">
    <source>
        <dbReference type="Proteomes" id="UP000070529"/>
    </source>
</evidence>
<feature type="chain" id="PRO_5007465618" evidence="1">
    <location>
        <begin position="20"/>
        <end position="111"/>
    </location>
</feature>
<keyword evidence="3" id="KW-1185">Reference proteome</keyword>
<keyword evidence="1" id="KW-0732">Signal</keyword>
<accession>A0A135I5F4</accession>
<dbReference type="OrthoDB" id="5918349at2"/>
<evidence type="ECO:0000313" key="2">
    <source>
        <dbReference type="EMBL" id="KXF80685.1"/>
    </source>
</evidence>
<organism evidence="2 3">
    <name type="scientific">Enterovibrio coralii</name>
    <dbReference type="NCBI Taxonomy" id="294935"/>
    <lineage>
        <taxon>Bacteria</taxon>
        <taxon>Pseudomonadati</taxon>
        <taxon>Pseudomonadota</taxon>
        <taxon>Gammaproteobacteria</taxon>
        <taxon>Vibrionales</taxon>
        <taxon>Vibrionaceae</taxon>
        <taxon>Enterovibrio</taxon>
    </lineage>
</organism>
<proteinExistence type="predicted"/>
<evidence type="ECO:0000256" key="1">
    <source>
        <dbReference type="SAM" id="SignalP"/>
    </source>
</evidence>
<reference evidence="2 3" key="1">
    <citation type="submission" date="2015-11" db="EMBL/GenBank/DDBJ databases">
        <title>Genomic Taxonomy of the Vibrionaceae.</title>
        <authorList>
            <person name="Gomez-Gil B."/>
            <person name="Enciso-Ibarra J."/>
        </authorList>
    </citation>
    <scope>NUCLEOTIDE SEQUENCE [LARGE SCALE GENOMIC DNA]</scope>
    <source>
        <strain evidence="2 3">CAIM 912</strain>
    </source>
</reference>
<protein>
    <submittedName>
        <fullName evidence="2">Uncharacterized protein</fullName>
    </submittedName>
</protein>
<comment type="caution">
    <text evidence="2">The sequence shown here is derived from an EMBL/GenBank/DDBJ whole genome shotgun (WGS) entry which is preliminary data.</text>
</comment>
<dbReference type="AlphaFoldDB" id="A0A135I5F4"/>
<name>A0A135I5F4_9GAMM</name>
<dbReference type="RefSeq" id="WP_067419270.1">
    <property type="nucleotide sequence ID" value="NZ_LNTY01000050.1"/>
</dbReference>